<evidence type="ECO:0000313" key="3">
    <source>
        <dbReference type="Proteomes" id="UP000183200"/>
    </source>
</evidence>
<accession>A0A1G9YJT3</accession>
<dbReference type="EMBL" id="FNGY01000006">
    <property type="protein sequence ID" value="SDN09290.1"/>
    <property type="molecule type" value="Genomic_DNA"/>
</dbReference>
<dbReference type="STRING" id="430522.BFS30_10120"/>
<sequence length="243" mass="27071">MANEDKLTDVARYVEGDMEAVELQAFEVLLRADAGLQGLLAEYKDVHQTLKMKIAPDAQDKAVVNRLLELNGEYFRKDGKIMALNGYLKWISIAAVLVIGLLVWAPWSGGLYEKYTISREMSVAERGTGAEQKIEDAAALYNTGDFSGAAKILGPVYQSDPERAMVAYYYGISLIENSQEKEARKVLLKLYEGTSVFKYDALYNIALSYVKEKNDQEALVWLGKIPAGDHNYGKAKELIGKLK</sequence>
<protein>
    <recommendedName>
        <fullName evidence="4">Tetratricopeptide repeat-containing protein</fullName>
    </recommendedName>
</protein>
<name>A0A1G9YJT3_9SPHI</name>
<dbReference type="InterPro" id="IPR011990">
    <property type="entry name" value="TPR-like_helical_dom_sf"/>
</dbReference>
<feature type="transmembrane region" description="Helical" evidence="1">
    <location>
        <begin position="87"/>
        <end position="107"/>
    </location>
</feature>
<dbReference type="RefSeq" id="WP_074609310.1">
    <property type="nucleotide sequence ID" value="NZ_FNGY01000006.1"/>
</dbReference>
<dbReference type="Gene3D" id="1.25.40.10">
    <property type="entry name" value="Tetratricopeptide repeat domain"/>
    <property type="match status" value="1"/>
</dbReference>
<keyword evidence="1" id="KW-1133">Transmembrane helix</keyword>
<dbReference type="OrthoDB" id="1091348at2"/>
<gene>
    <name evidence="2" type="ORF">SAMN05421820_106143</name>
</gene>
<evidence type="ECO:0000313" key="2">
    <source>
        <dbReference type="EMBL" id="SDN09290.1"/>
    </source>
</evidence>
<dbReference type="SUPFAM" id="SSF48452">
    <property type="entry name" value="TPR-like"/>
    <property type="match status" value="1"/>
</dbReference>
<dbReference type="Proteomes" id="UP000183200">
    <property type="component" value="Unassembled WGS sequence"/>
</dbReference>
<organism evidence="2 3">
    <name type="scientific">Pedobacter steynii</name>
    <dbReference type="NCBI Taxonomy" id="430522"/>
    <lineage>
        <taxon>Bacteria</taxon>
        <taxon>Pseudomonadati</taxon>
        <taxon>Bacteroidota</taxon>
        <taxon>Sphingobacteriia</taxon>
        <taxon>Sphingobacteriales</taxon>
        <taxon>Sphingobacteriaceae</taxon>
        <taxon>Pedobacter</taxon>
    </lineage>
</organism>
<dbReference type="AlphaFoldDB" id="A0A1G9YJT3"/>
<keyword evidence="3" id="KW-1185">Reference proteome</keyword>
<evidence type="ECO:0000256" key="1">
    <source>
        <dbReference type="SAM" id="Phobius"/>
    </source>
</evidence>
<evidence type="ECO:0008006" key="4">
    <source>
        <dbReference type="Google" id="ProtNLM"/>
    </source>
</evidence>
<proteinExistence type="predicted"/>
<keyword evidence="1" id="KW-0812">Transmembrane</keyword>
<reference evidence="3" key="1">
    <citation type="submission" date="2016-10" db="EMBL/GenBank/DDBJ databases">
        <authorList>
            <person name="Varghese N."/>
            <person name="Submissions S."/>
        </authorList>
    </citation>
    <scope>NUCLEOTIDE SEQUENCE [LARGE SCALE GENOMIC DNA]</scope>
    <source>
        <strain evidence="3">DSM 19110</strain>
    </source>
</reference>
<keyword evidence="1" id="KW-0472">Membrane</keyword>